<sequence length="115" mass="12577">MDAEVVFWPSGKSVRVRRGTSVLDASKRAGIAIATRCGGKAACFMCKVTVRPGSELQPIGDVERRKLAGLDEKGIRLSCQTRVSGRVEVDLPLDPLKAAVARQLARQKELEDELW</sequence>
<evidence type="ECO:0000259" key="1">
    <source>
        <dbReference type="PROSITE" id="PS51085"/>
    </source>
</evidence>
<reference evidence="2 3" key="1">
    <citation type="submission" date="2017-08" db="EMBL/GenBank/DDBJ databases">
        <title>Substantial Increase in Enzyme Production by Combined Drug-Resistance Mutations in Paenibacillus agaridevorans.</title>
        <authorList>
            <person name="Tanaka Y."/>
            <person name="Funane K."/>
            <person name="Hosaka T."/>
            <person name="Shiwa Y."/>
            <person name="Fujita N."/>
            <person name="Miyazaki T."/>
            <person name="Yoshikawa H."/>
            <person name="Murakami K."/>
            <person name="Kasahara K."/>
            <person name="Inaoka T."/>
            <person name="Hiraga Y."/>
            <person name="Ochi K."/>
        </authorList>
    </citation>
    <scope>NUCLEOTIDE SEQUENCE [LARGE SCALE GENOMIC DNA]</scope>
    <source>
        <strain evidence="2 3">T-3040</strain>
    </source>
</reference>
<dbReference type="InterPro" id="IPR001041">
    <property type="entry name" value="2Fe-2S_ferredoxin-type"/>
</dbReference>
<feature type="domain" description="2Fe-2S ferredoxin-type" evidence="1">
    <location>
        <begin position="3"/>
        <end position="95"/>
    </location>
</feature>
<dbReference type="PROSITE" id="PS51085">
    <property type="entry name" value="2FE2S_FER_2"/>
    <property type="match status" value="1"/>
</dbReference>
<dbReference type="AlphaFoldDB" id="A0A2R5EZB1"/>
<gene>
    <name evidence="2" type="ORF">PAT3040_06903</name>
</gene>
<dbReference type="EMBL" id="BDQX01000458">
    <property type="protein sequence ID" value="GBG12042.1"/>
    <property type="molecule type" value="Genomic_DNA"/>
</dbReference>
<dbReference type="GO" id="GO:0051536">
    <property type="term" value="F:iron-sulfur cluster binding"/>
    <property type="evidence" value="ECO:0007669"/>
    <property type="project" value="InterPro"/>
</dbReference>
<dbReference type="SUPFAM" id="SSF54292">
    <property type="entry name" value="2Fe-2S ferredoxin-like"/>
    <property type="match status" value="1"/>
</dbReference>
<dbReference type="Gene3D" id="3.10.20.30">
    <property type="match status" value="1"/>
</dbReference>
<dbReference type="Pfam" id="PF00111">
    <property type="entry name" value="Fer2"/>
    <property type="match status" value="1"/>
</dbReference>
<dbReference type="InterPro" id="IPR036010">
    <property type="entry name" value="2Fe-2S_ferredoxin-like_sf"/>
</dbReference>
<name>A0A2R5EZB1_9BACL</name>
<dbReference type="InterPro" id="IPR012675">
    <property type="entry name" value="Beta-grasp_dom_sf"/>
</dbReference>
<protein>
    <submittedName>
        <fullName evidence="2">Ferredoxin</fullName>
    </submittedName>
</protein>
<organism evidence="2 3">
    <name type="scientific">Paenibacillus agaridevorans</name>
    <dbReference type="NCBI Taxonomy" id="171404"/>
    <lineage>
        <taxon>Bacteria</taxon>
        <taxon>Bacillati</taxon>
        <taxon>Bacillota</taxon>
        <taxon>Bacilli</taxon>
        <taxon>Bacillales</taxon>
        <taxon>Paenibacillaceae</taxon>
        <taxon>Paenibacillus</taxon>
    </lineage>
</organism>
<dbReference type="Proteomes" id="UP000245202">
    <property type="component" value="Unassembled WGS sequence"/>
</dbReference>
<keyword evidence="3" id="KW-1185">Reference proteome</keyword>
<proteinExistence type="predicted"/>
<evidence type="ECO:0000313" key="3">
    <source>
        <dbReference type="Proteomes" id="UP000245202"/>
    </source>
</evidence>
<evidence type="ECO:0000313" key="2">
    <source>
        <dbReference type="EMBL" id="GBG12042.1"/>
    </source>
</evidence>
<accession>A0A2R5EZB1</accession>
<dbReference type="CDD" id="cd00207">
    <property type="entry name" value="fer2"/>
    <property type="match status" value="1"/>
</dbReference>
<dbReference type="RefSeq" id="WP_108996183.1">
    <property type="nucleotide sequence ID" value="NZ_BDQX01000458.1"/>
</dbReference>
<comment type="caution">
    <text evidence="2">The sequence shown here is derived from an EMBL/GenBank/DDBJ whole genome shotgun (WGS) entry which is preliminary data.</text>
</comment>